<evidence type="ECO:0000256" key="1">
    <source>
        <dbReference type="SAM" id="MobiDB-lite"/>
    </source>
</evidence>
<feature type="region of interest" description="Disordered" evidence="1">
    <location>
        <begin position="386"/>
        <end position="407"/>
    </location>
</feature>
<proteinExistence type="predicted"/>
<evidence type="ECO:0000313" key="3">
    <source>
        <dbReference type="Proteomes" id="UP000199529"/>
    </source>
</evidence>
<name>A0A1H3SQN1_9PSEU</name>
<accession>A0A1H3SQN1</accession>
<dbReference type="AlphaFoldDB" id="A0A1H3SQN1"/>
<dbReference type="EMBL" id="FNOK01000068">
    <property type="protein sequence ID" value="SDZ39885.1"/>
    <property type="molecule type" value="Genomic_DNA"/>
</dbReference>
<sequence>MPGAGHLHPNTTTADDGEPPRYGVGVGALAIGPRPGLGNAGQVRQRRAAAGADGHRMPSGEHHAPILTGLDGHLPGPVQPPVAANQIGTDPPHPVRLPVVMPARHEPVAAGERRRRVDRRVDDLPRALDSAGIGYRDHRTQQRLAGNTCPIRTFPTDQLALDHRHAQSRSTAALGHGLAHRTRADHHHVIATRRRASSRLDAHGLPLRASSAPPKKPLGGRGYRRLRSSPRLPPAGLISAVLAPAPEQRQIRWPSRCQGHPGCAASQFCSNVFAQARALAFGKTELRGHRTGARAAPRDGGQPSHQRAARRKANPRLLGCPVALYERKSEWTLCAGCRGALAARRRAGHRGAVPLGCRRPRAHPVNQLASTWHAFTDGVLVLDRTTNGPTPVRASWRAPSATQRQGH</sequence>
<reference evidence="3" key="1">
    <citation type="submission" date="2016-10" db="EMBL/GenBank/DDBJ databases">
        <authorList>
            <person name="Varghese N."/>
            <person name="Submissions S."/>
        </authorList>
    </citation>
    <scope>NUCLEOTIDE SEQUENCE [LARGE SCALE GENOMIC DNA]</scope>
    <source>
        <strain evidence="3">CGMCC 4.3530</strain>
    </source>
</reference>
<evidence type="ECO:0000313" key="2">
    <source>
        <dbReference type="EMBL" id="SDZ39885.1"/>
    </source>
</evidence>
<gene>
    <name evidence="2" type="ORF">SAMN05216215_106831</name>
</gene>
<protein>
    <submittedName>
        <fullName evidence="2">Uncharacterized protein</fullName>
    </submittedName>
</protein>
<feature type="compositionally biased region" description="Low complexity" evidence="1">
    <location>
        <begin position="40"/>
        <end position="52"/>
    </location>
</feature>
<dbReference type="Proteomes" id="UP000199529">
    <property type="component" value="Unassembled WGS sequence"/>
</dbReference>
<organism evidence="2 3">
    <name type="scientific">Saccharopolyspora shandongensis</name>
    <dbReference type="NCBI Taxonomy" id="418495"/>
    <lineage>
        <taxon>Bacteria</taxon>
        <taxon>Bacillati</taxon>
        <taxon>Actinomycetota</taxon>
        <taxon>Actinomycetes</taxon>
        <taxon>Pseudonocardiales</taxon>
        <taxon>Pseudonocardiaceae</taxon>
        <taxon>Saccharopolyspora</taxon>
    </lineage>
</organism>
<feature type="region of interest" description="Disordered" evidence="1">
    <location>
        <begin position="288"/>
        <end position="311"/>
    </location>
</feature>
<feature type="region of interest" description="Disordered" evidence="1">
    <location>
        <begin position="1"/>
        <end position="59"/>
    </location>
</feature>
<keyword evidence="3" id="KW-1185">Reference proteome</keyword>